<evidence type="ECO:0000259" key="1">
    <source>
        <dbReference type="Pfam" id="PF04321"/>
    </source>
</evidence>
<dbReference type="EMBL" id="WVUH01000336">
    <property type="protein sequence ID" value="MBO4209687.1"/>
    <property type="molecule type" value="Genomic_DNA"/>
</dbReference>
<dbReference type="Gene3D" id="3.40.50.720">
    <property type="entry name" value="NAD(P)-binding Rossmann-like Domain"/>
    <property type="match status" value="1"/>
</dbReference>
<sequence length="271" mass="28334">MRLLVVGASGHLGGEVCRRARVAGHDVVGTYHRQSVPIDGVDWRRLDVRDGAAVRALVTTVRPDAVVSSAYLYADWAVTADGAAHVAAAAAERGARLVHVSSDAVHGGRSQPYHDDEPPSPVFAYGAAKAAAETAVRLVDPSAALVRTSLILGDEHSKQIRLCLDALAGRAALYSDEVRCPVGVADLADAVLELVAGDYAGTLNAGGPDGVSRLDLGRLVARRYGLDARRLRTMTIAESGGGRPAEIRLTGVRAAEVLRTRLRGAAELLAG</sequence>
<accession>A0ABS3VYT7</accession>
<dbReference type="Proteomes" id="UP000823521">
    <property type="component" value="Unassembled WGS sequence"/>
</dbReference>
<dbReference type="RefSeq" id="WP_208816644.1">
    <property type="nucleotide sequence ID" value="NZ_WVUH01000336.1"/>
</dbReference>
<gene>
    <name evidence="2" type="ORF">GSF22_27390</name>
</gene>
<dbReference type="PANTHER" id="PTHR43242">
    <property type="entry name" value="NAD(P)-BINDING ROSSMANN-FOLD SUPERFAMILY PROTEIN"/>
    <property type="match status" value="1"/>
</dbReference>
<comment type="caution">
    <text evidence="2">The sequence shown here is derived from an EMBL/GenBank/DDBJ whole genome shotgun (WGS) entry which is preliminary data.</text>
</comment>
<feature type="domain" description="RmlD-like substrate binding" evidence="1">
    <location>
        <begin position="1"/>
        <end position="239"/>
    </location>
</feature>
<evidence type="ECO:0000313" key="2">
    <source>
        <dbReference type="EMBL" id="MBO4209687.1"/>
    </source>
</evidence>
<protein>
    <submittedName>
        <fullName evidence="2">Sugar nucleotide-binding protein</fullName>
    </submittedName>
</protein>
<keyword evidence="3" id="KW-1185">Reference proteome</keyword>
<proteinExistence type="predicted"/>
<dbReference type="SUPFAM" id="SSF51735">
    <property type="entry name" value="NAD(P)-binding Rossmann-fold domains"/>
    <property type="match status" value="1"/>
</dbReference>
<dbReference type="InterPro" id="IPR029903">
    <property type="entry name" value="RmlD-like-bd"/>
</dbReference>
<organism evidence="2 3">
    <name type="scientific">Micromonospora echinofusca</name>
    <dbReference type="NCBI Taxonomy" id="47858"/>
    <lineage>
        <taxon>Bacteria</taxon>
        <taxon>Bacillati</taxon>
        <taxon>Actinomycetota</taxon>
        <taxon>Actinomycetes</taxon>
        <taxon>Micromonosporales</taxon>
        <taxon>Micromonosporaceae</taxon>
        <taxon>Micromonospora</taxon>
    </lineage>
</organism>
<dbReference type="Pfam" id="PF04321">
    <property type="entry name" value="RmlD_sub_bind"/>
    <property type="match status" value="1"/>
</dbReference>
<evidence type="ECO:0000313" key="3">
    <source>
        <dbReference type="Proteomes" id="UP000823521"/>
    </source>
</evidence>
<dbReference type="InterPro" id="IPR036291">
    <property type="entry name" value="NAD(P)-bd_dom_sf"/>
</dbReference>
<dbReference type="PANTHER" id="PTHR43242:SF1">
    <property type="entry name" value="NAD(P)-BINDING ROSSMANN-FOLD SUPERFAMILY PROTEIN"/>
    <property type="match status" value="1"/>
</dbReference>
<reference evidence="2 3" key="1">
    <citation type="submission" date="2019-12" db="EMBL/GenBank/DDBJ databases">
        <title>Whole genome sequencing of endophytic Actinobacterium Micromonospora sp. MPMI6T.</title>
        <authorList>
            <person name="Evv R."/>
            <person name="Podile A.R."/>
        </authorList>
    </citation>
    <scope>NUCLEOTIDE SEQUENCE [LARGE SCALE GENOMIC DNA]</scope>
    <source>
        <strain evidence="2 3">MPMI6</strain>
    </source>
</reference>
<name>A0ABS3VYT7_MICEH</name>